<dbReference type="Proteomes" id="UP000016023">
    <property type="component" value="Unassembled WGS sequence"/>
</dbReference>
<feature type="transmembrane region" description="Helical" evidence="1">
    <location>
        <begin position="199"/>
        <end position="219"/>
    </location>
</feature>
<dbReference type="STRING" id="883158.HMPREF9140_01797"/>
<reference evidence="2 3" key="1">
    <citation type="submission" date="2011-12" db="EMBL/GenBank/DDBJ databases">
        <title>The Genome Sequence of Prevotella micans F0438.</title>
        <authorList>
            <consortium name="The Broad Institute Genome Sequencing Platform"/>
            <person name="Earl A."/>
            <person name="Ward D."/>
            <person name="Feldgarden M."/>
            <person name="Gevers D."/>
            <person name="Izard J."/>
            <person name="Baranova O.V."/>
            <person name="Blanton J.M."/>
            <person name="Wade W.G."/>
            <person name="Dewhirst F.E."/>
            <person name="Young S.K."/>
            <person name="Zeng Q."/>
            <person name="Gargeya S."/>
            <person name="Fitzgerald M."/>
            <person name="Haas B."/>
            <person name="Abouelleil A."/>
            <person name="Alvarado L."/>
            <person name="Arachchi H.M."/>
            <person name="Berlin A."/>
            <person name="Chapman S.B."/>
            <person name="Gearin G."/>
            <person name="Goldberg J."/>
            <person name="Griggs A."/>
            <person name="Gujja S."/>
            <person name="Hansen M."/>
            <person name="Heiman D."/>
            <person name="Howarth C."/>
            <person name="Larimer J."/>
            <person name="Lui A."/>
            <person name="MacDonald P.J.P."/>
            <person name="McCowen C."/>
            <person name="Montmayeur A."/>
            <person name="Murphy C."/>
            <person name="Neiman D."/>
            <person name="Pearson M."/>
            <person name="Priest M."/>
            <person name="Roberts A."/>
            <person name="Saif S."/>
            <person name="Shea T."/>
            <person name="Sisk P."/>
            <person name="Stolte C."/>
            <person name="Sykes S."/>
            <person name="Wortman J."/>
            <person name="Nusbaum C."/>
            <person name="Birren B."/>
        </authorList>
    </citation>
    <scope>NUCLEOTIDE SEQUENCE [LARGE SCALE GENOMIC DNA]</scope>
    <source>
        <strain evidence="2 3">F0438</strain>
    </source>
</reference>
<gene>
    <name evidence="2" type="ORF">HMPREF9140_01797</name>
</gene>
<feature type="transmembrane region" description="Helical" evidence="1">
    <location>
        <begin position="107"/>
        <end position="129"/>
    </location>
</feature>
<feature type="transmembrane region" description="Helical" evidence="1">
    <location>
        <begin position="168"/>
        <end position="187"/>
    </location>
</feature>
<accession>H1Q4F9</accession>
<evidence type="ECO:0000313" key="2">
    <source>
        <dbReference type="EMBL" id="EHO67112.1"/>
    </source>
</evidence>
<dbReference type="eggNOG" id="ENOG50309BA">
    <property type="taxonomic scope" value="Bacteria"/>
</dbReference>
<dbReference type="AlphaFoldDB" id="H1Q4F9"/>
<dbReference type="RefSeq" id="WP_006953350.1">
    <property type="nucleotide sequence ID" value="NZ_JH594523.1"/>
</dbReference>
<organism evidence="2 3">
    <name type="scientific">Prevotella micans F0438</name>
    <dbReference type="NCBI Taxonomy" id="883158"/>
    <lineage>
        <taxon>Bacteria</taxon>
        <taxon>Pseudomonadati</taxon>
        <taxon>Bacteroidota</taxon>
        <taxon>Bacteroidia</taxon>
        <taxon>Bacteroidales</taxon>
        <taxon>Prevotellaceae</taxon>
        <taxon>Prevotella</taxon>
    </lineage>
</organism>
<keyword evidence="1" id="KW-0812">Transmembrane</keyword>
<sequence>MQTVVTILMVLVCFSFLLKQTFIPRGAMFVTAAVLALFTALTWGYAIEQSKTQISAWLANQSLMRDIAVLLSVDIIVQLTFCVFSACRRPHAELRRRMRIIRTVLTFFPGLMIFPVVFSMLVQVIFALPGTSFSLIAYGMAGAILVIVPAGTWLLRRLLPEHELRLETLFLSLVLIAILGVIATVNGTTQNKGVGSVDWLASLGFAVLLTMGIIFGLIINRWKGRKRR</sequence>
<dbReference type="PATRIC" id="fig|883158.3.peg.1795"/>
<feature type="transmembrane region" description="Helical" evidence="1">
    <location>
        <begin position="6"/>
        <end position="22"/>
    </location>
</feature>
<comment type="caution">
    <text evidence="2">The sequence shown here is derived from an EMBL/GenBank/DDBJ whole genome shotgun (WGS) entry which is preliminary data.</text>
</comment>
<keyword evidence="1" id="KW-0472">Membrane</keyword>
<evidence type="ECO:0000256" key="1">
    <source>
        <dbReference type="SAM" id="Phobius"/>
    </source>
</evidence>
<evidence type="ECO:0000313" key="3">
    <source>
        <dbReference type="Proteomes" id="UP000016023"/>
    </source>
</evidence>
<keyword evidence="1" id="KW-1133">Transmembrane helix</keyword>
<protein>
    <submittedName>
        <fullName evidence="2">Uncharacterized protein</fullName>
    </submittedName>
</protein>
<feature type="transmembrane region" description="Helical" evidence="1">
    <location>
        <begin position="29"/>
        <end position="47"/>
    </location>
</feature>
<proteinExistence type="predicted"/>
<keyword evidence="3" id="KW-1185">Reference proteome</keyword>
<dbReference type="EMBL" id="AGWK01000048">
    <property type="protein sequence ID" value="EHO67112.1"/>
    <property type="molecule type" value="Genomic_DNA"/>
</dbReference>
<feature type="transmembrane region" description="Helical" evidence="1">
    <location>
        <begin position="135"/>
        <end position="156"/>
    </location>
</feature>
<dbReference type="HOGENOM" id="CLU_106196_0_0_10"/>
<name>H1Q4F9_9BACT</name>
<feature type="transmembrane region" description="Helical" evidence="1">
    <location>
        <begin position="67"/>
        <end position="87"/>
    </location>
</feature>